<dbReference type="Proteomes" id="UP001164929">
    <property type="component" value="Chromosome 9"/>
</dbReference>
<evidence type="ECO:0000313" key="2">
    <source>
        <dbReference type="Proteomes" id="UP001164929"/>
    </source>
</evidence>
<proteinExistence type="predicted"/>
<name>A0AAD6QA43_9ROSI</name>
<keyword evidence="2" id="KW-1185">Reference proteome</keyword>
<accession>A0AAD6QA43</accession>
<protein>
    <submittedName>
        <fullName evidence="1">Uncharacterized protein</fullName>
    </submittedName>
</protein>
<gene>
    <name evidence="1" type="ORF">NC653_022801</name>
</gene>
<reference evidence="1" key="1">
    <citation type="journal article" date="2023" name="Mol. Ecol. Resour.">
        <title>Chromosome-level genome assembly of a triploid poplar Populus alba 'Berolinensis'.</title>
        <authorList>
            <person name="Chen S."/>
            <person name="Yu Y."/>
            <person name="Wang X."/>
            <person name="Wang S."/>
            <person name="Zhang T."/>
            <person name="Zhou Y."/>
            <person name="He R."/>
            <person name="Meng N."/>
            <person name="Wang Y."/>
            <person name="Liu W."/>
            <person name="Liu Z."/>
            <person name="Liu J."/>
            <person name="Guo Q."/>
            <person name="Huang H."/>
            <person name="Sederoff R.R."/>
            <person name="Wang G."/>
            <person name="Qu G."/>
            <person name="Chen S."/>
        </authorList>
    </citation>
    <scope>NUCLEOTIDE SEQUENCE</scope>
    <source>
        <strain evidence="1">SC-2020</strain>
    </source>
</reference>
<comment type="caution">
    <text evidence="1">The sequence shown here is derived from an EMBL/GenBank/DDBJ whole genome shotgun (WGS) entry which is preliminary data.</text>
</comment>
<organism evidence="1 2">
    <name type="scientific">Populus alba x Populus x berolinensis</name>
    <dbReference type="NCBI Taxonomy" id="444605"/>
    <lineage>
        <taxon>Eukaryota</taxon>
        <taxon>Viridiplantae</taxon>
        <taxon>Streptophyta</taxon>
        <taxon>Embryophyta</taxon>
        <taxon>Tracheophyta</taxon>
        <taxon>Spermatophyta</taxon>
        <taxon>Magnoliopsida</taxon>
        <taxon>eudicotyledons</taxon>
        <taxon>Gunneridae</taxon>
        <taxon>Pentapetalae</taxon>
        <taxon>rosids</taxon>
        <taxon>fabids</taxon>
        <taxon>Malpighiales</taxon>
        <taxon>Salicaceae</taxon>
        <taxon>Saliceae</taxon>
        <taxon>Populus</taxon>
    </lineage>
</organism>
<dbReference type="AlphaFoldDB" id="A0AAD6QA43"/>
<evidence type="ECO:0000313" key="1">
    <source>
        <dbReference type="EMBL" id="KAJ6984621.1"/>
    </source>
</evidence>
<dbReference type="EMBL" id="JAQIZT010000009">
    <property type="protein sequence ID" value="KAJ6984621.1"/>
    <property type="molecule type" value="Genomic_DNA"/>
</dbReference>
<sequence length="87" mass="9682">MAPSVYSSFRGMVALDTFNTAVVSPIYYVMFTVTYDSCECNHVQGSYASLSPALSARLCSGNGEFMKHDEENQLPAEALCFQRQEMH</sequence>